<dbReference type="Proteomes" id="UP000721415">
    <property type="component" value="Unassembled WGS sequence"/>
</dbReference>
<gene>
    <name evidence="4" type="ORF">HZY91_09725</name>
</gene>
<dbReference type="InterPro" id="IPR037284">
    <property type="entry name" value="SUF_FeS_clus_asmbl_SufBD_sf"/>
</dbReference>
<dbReference type="Pfam" id="PF19295">
    <property type="entry name" value="SufBD_N"/>
    <property type="match status" value="1"/>
</dbReference>
<protein>
    <submittedName>
        <fullName evidence="4">SufD family Fe-S cluster assembly protein</fullName>
    </submittedName>
</protein>
<dbReference type="Pfam" id="PF01458">
    <property type="entry name" value="SUFBD_core"/>
    <property type="match status" value="1"/>
</dbReference>
<evidence type="ECO:0000313" key="5">
    <source>
        <dbReference type="Proteomes" id="UP000721415"/>
    </source>
</evidence>
<organism evidence="4 5">
    <name type="scientific">Facklamia lactis</name>
    <dbReference type="NCBI Taxonomy" id="2749967"/>
    <lineage>
        <taxon>Bacteria</taxon>
        <taxon>Bacillati</taxon>
        <taxon>Bacillota</taxon>
        <taxon>Bacilli</taxon>
        <taxon>Lactobacillales</taxon>
        <taxon>Aerococcaceae</taxon>
        <taxon>Facklamia</taxon>
    </lineage>
</organism>
<dbReference type="EMBL" id="JACBXQ010000006">
    <property type="protein sequence ID" value="MBG9987146.1"/>
    <property type="molecule type" value="Genomic_DNA"/>
</dbReference>
<feature type="domain" description="SUF system FeS cluster assembly SufBD N-terminal" evidence="3">
    <location>
        <begin position="30"/>
        <end position="101"/>
    </location>
</feature>
<dbReference type="PANTHER" id="PTHR43575">
    <property type="entry name" value="PROTEIN ABCI7, CHLOROPLASTIC"/>
    <property type="match status" value="1"/>
</dbReference>
<feature type="domain" description="SUF system FeS cluster assembly SufBD core" evidence="2">
    <location>
        <begin position="111"/>
        <end position="333"/>
    </location>
</feature>
<keyword evidence="5" id="KW-1185">Reference proteome</keyword>
<reference evidence="4 5" key="1">
    <citation type="submission" date="2020-07" db="EMBL/GenBank/DDBJ databases">
        <title>Facklamia lactis sp. nov., isolated from raw milk.</title>
        <authorList>
            <person name="Doll E.V."/>
            <person name="Huptas C."/>
            <person name="Staib L."/>
            <person name="Wenning M."/>
            <person name="Scherer S."/>
        </authorList>
    </citation>
    <scope>NUCLEOTIDE SEQUENCE [LARGE SCALE GENOMIC DNA]</scope>
    <source>
        <strain evidence="4 5">DSM 111018</strain>
    </source>
</reference>
<evidence type="ECO:0000256" key="1">
    <source>
        <dbReference type="ARBA" id="ARBA00043967"/>
    </source>
</evidence>
<dbReference type="InterPro" id="IPR055346">
    <property type="entry name" value="Fe-S_cluster_assembly_SufBD"/>
</dbReference>
<dbReference type="InterPro" id="IPR000825">
    <property type="entry name" value="SUF_FeS_clus_asmbl_SufBD_core"/>
</dbReference>
<dbReference type="InterPro" id="IPR045595">
    <property type="entry name" value="SufBD_N"/>
</dbReference>
<dbReference type="SUPFAM" id="SSF101960">
    <property type="entry name" value="Stabilizer of iron transporter SufD"/>
    <property type="match status" value="1"/>
</dbReference>
<comment type="similarity">
    <text evidence="1">Belongs to the iron-sulfur cluster assembly SufBD family.</text>
</comment>
<evidence type="ECO:0000259" key="2">
    <source>
        <dbReference type="Pfam" id="PF01458"/>
    </source>
</evidence>
<sequence length="367" mass="41342">MFPKLALPKIERANLRDWDLFSHSLIDIPYQTDPPTLTGPDEIVVCNWSEATTEYFDLFNRYLFKAIPANKDKISAHNLAHLNRGTFIYVPDNCQVSDLVEINYDFSTAPHQYLLLVLGKNTHLNYLEKLNASQDKSNKTFTVEIILEENAHLHYIALDQLQGQAASYIRRHSQVGTNSSILWSIGSFNNTWTITDIDNQLEGQASHANLSVLAIVDGQTKQILDSKIHNKGPHSMGHINQHGATLDHGTLTMNGIGRIAKHAKQADAQQENRLIMLSDHARGDANPILLIDEFEVTAGHAASVAKVDENQLWYLMSRGIHRSEAEYLVIRGFLMQAVNQLKNAKARDILLEAVDEKLMTLRMTKND</sequence>
<dbReference type="PANTHER" id="PTHR43575:SF1">
    <property type="entry name" value="PROTEIN ABCI7, CHLOROPLASTIC"/>
    <property type="match status" value="1"/>
</dbReference>
<accession>A0ABS0LSL0</accession>
<evidence type="ECO:0000259" key="3">
    <source>
        <dbReference type="Pfam" id="PF19295"/>
    </source>
</evidence>
<evidence type="ECO:0000313" key="4">
    <source>
        <dbReference type="EMBL" id="MBG9987146.1"/>
    </source>
</evidence>
<comment type="caution">
    <text evidence="4">The sequence shown here is derived from an EMBL/GenBank/DDBJ whole genome shotgun (WGS) entry which is preliminary data.</text>
</comment>
<name>A0ABS0LSL0_9LACT</name>
<proteinExistence type="inferred from homology"/>